<dbReference type="Gene3D" id="1.10.357.10">
    <property type="entry name" value="Tetracycline Repressor, domain 2"/>
    <property type="match status" value="1"/>
</dbReference>
<gene>
    <name evidence="4" type="ORF">GJE22_08315</name>
</gene>
<dbReference type="PANTHER" id="PTHR43479:SF7">
    <property type="entry name" value="TETR-FAMILY TRANSCRIPTIONAL REGULATOR"/>
    <property type="match status" value="1"/>
</dbReference>
<dbReference type="RefSeq" id="WP_144688749.1">
    <property type="nucleotide sequence ID" value="NZ_VLLQ01000011.1"/>
</dbReference>
<comment type="caution">
    <text evidence="4">The sequence shown here is derived from an EMBL/GenBank/DDBJ whole genome shotgun (WGS) entry which is preliminary data.</text>
</comment>
<evidence type="ECO:0000256" key="1">
    <source>
        <dbReference type="ARBA" id="ARBA00023125"/>
    </source>
</evidence>
<proteinExistence type="predicted"/>
<reference evidence="5" key="1">
    <citation type="submission" date="2019-08" db="EMBL/GenBank/DDBJ databases">
        <title>Arthrobacter sp. nov., isolated from plateau pika and Tibetan wild ass.</title>
        <authorList>
            <person name="Ge Y."/>
        </authorList>
    </citation>
    <scope>NUCLEOTIDE SEQUENCE [LARGE SCALE GENOMIC DNA]</scope>
    <source>
        <strain evidence="5">HF-1365</strain>
    </source>
</reference>
<dbReference type="PANTHER" id="PTHR43479">
    <property type="entry name" value="ACREF/ENVCD OPERON REPRESSOR-RELATED"/>
    <property type="match status" value="1"/>
</dbReference>
<keyword evidence="1 2" id="KW-0238">DNA-binding</keyword>
<dbReference type="SUPFAM" id="SSF46689">
    <property type="entry name" value="Homeodomain-like"/>
    <property type="match status" value="1"/>
</dbReference>
<organism evidence="4 5">
    <name type="scientific">Enorma shizhengliae</name>
    <dbReference type="NCBI Taxonomy" id="2606615"/>
    <lineage>
        <taxon>Bacteria</taxon>
        <taxon>Bacillati</taxon>
        <taxon>Actinomycetota</taxon>
        <taxon>Coriobacteriia</taxon>
        <taxon>Coriobacteriales</taxon>
        <taxon>Coriobacteriaceae</taxon>
        <taxon>Enorma</taxon>
    </lineage>
</organism>
<evidence type="ECO:0000259" key="3">
    <source>
        <dbReference type="PROSITE" id="PS50977"/>
    </source>
</evidence>
<dbReference type="InterPro" id="IPR001647">
    <property type="entry name" value="HTH_TetR"/>
</dbReference>
<name>A0A7K0GAX5_9ACTN</name>
<dbReference type="InterPro" id="IPR009057">
    <property type="entry name" value="Homeodomain-like_sf"/>
</dbReference>
<dbReference type="AlphaFoldDB" id="A0A7K0GAX5"/>
<accession>A0A7K0GAX5</accession>
<feature type="domain" description="HTH tetR-type" evidence="3">
    <location>
        <begin position="4"/>
        <end position="64"/>
    </location>
</feature>
<dbReference type="InterPro" id="IPR039532">
    <property type="entry name" value="TetR_C_Firmicutes"/>
</dbReference>
<evidence type="ECO:0000256" key="2">
    <source>
        <dbReference type="PROSITE-ProRule" id="PRU00335"/>
    </source>
</evidence>
<feature type="DNA-binding region" description="H-T-H motif" evidence="2">
    <location>
        <begin position="27"/>
        <end position="46"/>
    </location>
</feature>
<dbReference type="Pfam" id="PF14278">
    <property type="entry name" value="TetR_C_8"/>
    <property type="match status" value="1"/>
</dbReference>
<sequence>MPSQLTKRALEESLKRLLLTKPLNKITIADITSDCGISRMTFYYHFQDIYNLVEWACEEDAARAIAGNKTADTWQTGLLDTFLALRENKPFIASIYHDMSREQVERFLVPVVSDLVKSVVDEHAARRHVREQDRDFIARFFAHALIGTVLDWIARDMRDDPQQLVQRVATIADGAIETALDRLEIPGGYIAGSEGSVPEGSAAP</sequence>
<dbReference type="PROSITE" id="PS50977">
    <property type="entry name" value="HTH_TETR_2"/>
    <property type="match status" value="1"/>
</dbReference>
<evidence type="ECO:0000313" key="5">
    <source>
        <dbReference type="Proteomes" id="UP000470010"/>
    </source>
</evidence>
<protein>
    <submittedName>
        <fullName evidence="4">TetR family transcriptional regulator</fullName>
    </submittedName>
</protein>
<dbReference type="EMBL" id="VTFZ01000011">
    <property type="protein sequence ID" value="MRX80590.1"/>
    <property type="molecule type" value="Genomic_DNA"/>
</dbReference>
<dbReference type="Proteomes" id="UP000470010">
    <property type="component" value="Unassembled WGS sequence"/>
</dbReference>
<evidence type="ECO:0000313" key="4">
    <source>
        <dbReference type="EMBL" id="MRX80590.1"/>
    </source>
</evidence>
<dbReference type="GO" id="GO:0003677">
    <property type="term" value="F:DNA binding"/>
    <property type="evidence" value="ECO:0007669"/>
    <property type="project" value="UniProtKB-UniRule"/>
</dbReference>
<keyword evidence="5" id="KW-1185">Reference proteome</keyword>
<dbReference type="InterPro" id="IPR050624">
    <property type="entry name" value="HTH-type_Tx_Regulator"/>
</dbReference>